<sequence>MSGHQGSEETEVGNTEEISLQLSVPGVSRLEDVAYSKSVKFKGHQWRIMVVHREVNSKDVMGAYVQRVGSKSPPNQANWSVVLNASISLVNQLDSEKSYTKDFRHHYTRNSTDWGYSGFLRWREVLNPLRGFVKDDTILVRARLVYPGPDAHPDPAPSLSQSHSTQAPSSQLHTPQSHASSSLCRTSSSLSSCAGSSRVTQIPTSLFPPLSQLSSQDSMTETSSQLTPSSTSILPPEMASFLSCPHCNEQYEAEGQRSPNTLLCGHSFCLGCLERLLLKGEGGRHKLTCPTCTQEHSVDATGSSRPWFPNLSVAQLVTSVLSKAKHFCPIHQHDRNYYCFRDKTLVCIYCAYHGEHAGHHCQLVNEAKQTVRDELRPLRMRAQGRVAEAERRLQLMSDEGEAVRTQGLTSAKMVEEYFAGLEAALRKQRDLLLKDIHTHTGSLHSSIETQMKELERHHSKARQSLEDYEKWKAMSAREALSTVSKLTQTLQTTGSTSLPLPATQQGTGSGLRLHIELPSSNPLSSLGPLGHVTVTCSSSASPRVGPTVVDGPTDQEEVVELRNQGPLVEDREEDTQEPVDESVMDMQEEREGEVPSRGGIVKRTLPVKDASPDFELRS</sequence>
<dbReference type="PROSITE" id="PS50144">
    <property type="entry name" value="MATH"/>
    <property type="match status" value="1"/>
</dbReference>
<keyword evidence="3" id="KW-0479">Metal-binding</keyword>
<comment type="caution">
    <text evidence="11">The sequence shown here is derived from an EMBL/GenBank/DDBJ whole genome shotgun (WGS) entry which is preliminary data.</text>
</comment>
<dbReference type="InterPro" id="IPR047153">
    <property type="entry name" value="TRIM45/56/19-like"/>
</dbReference>
<dbReference type="CDD" id="cd19756">
    <property type="entry name" value="Bbox2"/>
    <property type="match status" value="1"/>
</dbReference>
<accession>A0AA35WBK5</accession>
<feature type="non-terminal residue" evidence="11">
    <location>
        <position position="1"/>
    </location>
</feature>
<evidence type="ECO:0000259" key="9">
    <source>
        <dbReference type="PROSITE" id="PS50089"/>
    </source>
</evidence>
<evidence type="ECO:0000256" key="6">
    <source>
        <dbReference type="PROSITE-ProRule" id="PRU00175"/>
    </source>
</evidence>
<name>A0AA35WBK5_GEOBA</name>
<dbReference type="Proteomes" id="UP001174909">
    <property type="component" value="Unassembled WGS sequence"/>
</dbReference>
<comment type="subcellular location">
    <subcellularLocation>
        <location evidence="1">Cytoplasm</location>
    </subcellularLocation>
</comment>
<feature type="compositionally biased region" description="Acidic residues" evidence="8">
    <location>
        <begin position="570"/>
        <end position="586"/>
    </location>
</feature>
<dbReference type="InterPro" id="IPR002083">
    <property type="entry name" value="MATH/TRAF_dom"/>
</dbReference>
<feature type="region of interest" description="Disordered" evidence="8">
    <location>
        <begin position="207"/>
        <end position="231"/>
    </location>
</feature>
<dbReference type="InterPro" id="IPR008974">
    <property type="entry name" value="TRAF-like"/>
</dbReference>
<evidence type="ECO:0000259" key="10">
    <source>
        <dbReference type="PROSITE" id="PS50144"/>
    </source>
</evidence>
<dbReference type="EMBL" id="CASHTH010001433">
    <property type="protein sequence ID" value="CAI8015338.1"/>
    <property type="molecule type" value="Genomic_DNA"/>
</dbReference>
<dbReference type="GO" id="GO:0008270">
    <property type="term" value="F:zinc ion binding"/>
    <property type="evidence" value="ECO:0007669"/>
    <property type="project" value="UniProtKB-KW"/>
</dbReference>
<feature type="domain" description="MATH" evidence="10">
    <location>
        <begin position="17"/>
        <end position="144"/>
    </location>
</feature>
<evidence type="ECO:0000256" key="8">
    <source>
        <dbReference type="SAM" id="MobiDB-lite"/>
    </source>
</evidence>
<evidence type="ECO:0000256" key="3">
    <source>
        <dbReference type="ARBA" id="ARBA00022723"/>
    </source>
</evidence>
<keyword evidence="7" id="KW-0175">Coiled coil</keyword>
<evidence type="ECO:0000256" key="7">
    <source>
        <dbReference type="SAM" id="Coils"/>
    </source>
</evidence>
<keyword evidence="4 6" id="KW-0863">Zinc-finger</keyword>
<evidence type="ECO:0000313" key="11">
    <source>
        <dbReference type="EMBL" id="CAI8015338.1"/>
    </source>
</evidence>
<dbReference type="Pfam" id="PF22486">
    <property type="entry name" value="MATH_2"/>
    <property type="match status" value="1"/>
</dbReference>
<dbReference type="Gene3D" id="3.30.160.60">
    <property type="entry name" value="Classic Zinc Finger"/>
    <property type="match status" value="1"/>
</dbReference>
<dbReference type="GO" id="GO:0061630">
    <property type="term" value="F:ubiquitin protein ligase activity"/>
    <property type="evidence" value="ECO:0007669"/>
    <property type="project" value="TreeGrafter"/>
</dbReference>
<dbReference type="PANTHER" id="PTHR25462">
    <property type="entry name" value="BONUS, ISOFORM C-RELATED"/>
    <property type="match status" value="1"/>
</dbReference>
<dbReference type="Gene3D" id="3.30.40.10">
    <property type="entry name" value="Zinc/RING finger domain, C3HC4 (zinc finger)"/>
    <property type="match status" value="1"/>
</dbReference>
<dbReference type="InterPro" id="IPR017907">
    <property type="entry name" value="Znf_RING_CS"/>
</dbReference>
<dbReference type="SMART" id="SM00061">
    <property type="entry name" value="MATH"/>
    <property type="match status" value="1"/>
</dbReference>
<evidence type="ECO:0000256" key="5">
    <source>
        <dbReference type="ARBA" id="ARBA00022833"/>
    </source>
</evidence>
<dbReference type="SUPFAM" id="SSF57845">
    <property type="entry name" value="B-box zinc-binding domain"/>
    <property type="match status" value="1"/>
</dbReference>
<dbReference type="SUPFAM" id="SSF57850">
    <property type="entry name" value="RING/U-box"/>
    <property type="match status" value="1"/>
</dbReference>
<evidence type="ECO:0000256" key="2">
    <source>
        <dbReference type="ARBA" id="ARBA00022490"/>
    </source>
</evidence>
<protein>
    <submittedName>
        <fullName evidence="11">Tripartite motif-containing protein 72</fullName>
    </submittedName>
</protein>
<dbReference type="SMART" id="SM00184">
    <property type="entry name" value="RING"/>
    <property type="match status" value="1"/>
</dbReference>
<dbReference type="InterPro" id="IPR027370">
    <property type="entry name" value="Znf-RING_euk"/>
</dbReference>
<dbReference type="GO" id="GO:0005737">
    <property type="term" value="C:cytoplasm"/>
    <property type="evidence" value="ECO:0007669"/>
    <property type="project" value="UniProtKB-SubCell"/>
</dbReference>
<dbReference type="PROSITE" id="PS50089">
    <property type="entry name" value="ZF_RING_2"/>
    <property type="match status" value="1"/>
</dbReference>
<dbReference type="PANTHER" id="PTHR25462:SF296">
    <property type="entry name" value="MEIOTIC P26, ISOFORM F"/>
    <property type="match status" value="1"/>
</dbReference>
<gene>
    <name evidence="11" type="ORF">GBAR_LOCUS9506</name>
</gene>
<evidence type="ECO:0000256" key="4">
    <source>
        <dbReference type="ARBA" id="ARBA00022771"/>
    </source>
</evidence>
<dbReference type="InterPro" id="IPR001841">
    <property type="entry name" value="Znf_RING"/>
</dbReference>
<keyword evidence="5" id="KW-0862">Zinc</keyword>
<dbReference type="SUPFAM" id="SSF49599">
    <property type="entry name" value="TRAF domain-like"/>
    <property type="match status" value="1"/>
</dbReference>
<feature type="coiled-coil region" evidence="7">
    <location>
        <begin position="379"/>
        <end position="406"/>
    </location>
</feature>
<keyword evidence="2" id="KW-0963">Cytoplasm</keyword>
<feature type="compositionally biased region" description="Polar residues" evidence="8">
    <location>
        <begin position="219"/>
        <end position="231"/>
    </location>
</feature>
<reference evidence="11" key="1">
    <citation type="submission" date="2023-03" db="EMBL/GenBank/DDBJ databases">
        <authorList>
            <person name="Steffen K."/>
            <person name="Cardenas P."/>
        </authorList>
    </citation>
    <scope>NUCLEOTIDE SEQUENCE</scope>
</reference>
<dbReference type="Pfam" id="PF13445">
    <property type="entry name" value="zf-RING_UBOX"/>
    <property type="match status" value="1"/>
</dbReference>
<proteinExistence type="predicted"/>
<organism evidence="11 12">
    <name type="scientific">Geodia barretti</name>
    <name type="common">Barrett's horny sponge</name>
    <dbReference type="NCBI Taxonomy" id="519541"/>
    <lineage>
        <taxon>Eukaryota</taxon>
        <taxon>Metazoa</taxon>
        <taxon>Porifera</taxon>
        <taxon>Demospongiae</taxon>
        <taxon>Heteroscleromorpha</taxon>
        <taxon>Tetractinellida</taxon>
        <taxon>Astrophorina</taxon>
        <taxon>Geodiidae</taxon>
        <taxon>Geodia</taxon>
    </lineage>
</organism>
<dbReference type="PROSITE" id="PS00518">
    <property type="entry name" value="ZF_RING_1"/>
    <property type="match status" value="1"/>
</dbReference>
<dbReference type="InterPro" id="IPR013083">
    <property type="entry name" value="Znf_RING/FYVE/PHD"/>
</dbReference>
<feature type="compositionally biased region" description="Polar residues" evidence="8">
    <location>
        <begin position="158"/>
        <end position="176"/>
    </location>
</feature>
<feature type="domain" description="RING-type" evidence="9">
    <location>
        <begin position="244"/>
        <end position="293"/>
    </location>
</feature>
<evidence type="ECO:0000313" key="12">
    <source>
        <dbReference type="Proteomes" id="UP001174909"/>
    </source>
</evidence>
<feature type="region of interest" description="Disordered" evidence="8">
    <location>
        <begin position="149"/>
        <end position="183"/>
    </location>
</feature>
<evidence type="ECO:0000256" key="1">
    <source>
        <dbReference type="ARBA" id="ARBA00004496"/>
    </source>
</evidence>
<dbReference type="AlphaFoldDB" id="A0AA35WBK5"/>
<feature type="region of interest" description="Disordered" evidence="8">
    <location>
        <begin position="564"/>
        <end position="618"/>
    </location>
</feature>
<feature type="compositionally biased region" description="Low complexity" evidence="8">
    <location>
        <begin position="207"/>
        <end position="218"/>
    </location>
</feature>
<dbReference type="Gene3D" id="2.60.210.10">
    <property type="entry name" value="Apoptosis, Tumor Necrosis Factor Receptor Associated Protein 2, Chain A"/>
    <property type="match status" value="1"/>
</dbReference>
<keyword evidence="12" id="KW-1185">Reference proteome</keyword>